<dbReference type="AlphaFoldDB" id="U5WCW0"/>
<dbReference type="HOGENOM" id="CLU_2152889_0_0_11"/>
<reference evidence="1 2" key="1">
    <citation type="journal article" date="2014" name="J. Biotechnol.">
        <title>Complete genome sequence of the actinobacterium Actinoplanes friuliensis HAG 010964, producer of the lipopeptide antibiotic friulimycin.</title>
        <authorList>
            <person name="Ruckert C."/>
            <person name="Szczepanowski R."/>
            <person name="Albersmeier A."/>
            <person name="Goesmann A."/>
            <person name="Fischer N."/>
            <person name="Steinkamper A."/>
            <person name="Puhler A."/>
            <person name="Biener R."/>
            <person name="Schwartz D."/>
            <person name="Kalinowski J."/>
        </authorList>
    </citation>
    <scope>NUCLEOTIDE SEQUENCE [LARGE SCALE GENOMIC DNA]</scope>
    <source>
        <strain evidence="1 2">DSM 7358</strain>
    </source>
</reference>
<protein>
    <submittedName>
        <fullName evidence="1">Uncharacterized protein</fullName>
    </submittedName>
</protein>
<gene>
    <name evidence="1" type="ORF">AFR_42790</name>
</gene>
<dbReference type="EMBL" id="CP006272">
    <property type="protein sequence ID" value="AGZ46812.1"/>
    <property type="molecule type" value="Genomic_DNA"/>
</dbReference>
<accession>U5WCW0</accession>
<dbReference type="KEGG" id="afs:AFR_42790"/>
<organism evidence="1 2">
    <name type="scientific">Actinoplanes friuliensis DSM 7358</name>
    <dbReference type="NCBI Taxonomy" id="1246995"/>
    <lineage>
        <taxon>Bacteria</taxon>
        <taxon>Bacillati</taxon>
        <taxon>Actinomycetota</taxon>
        <taxon>Actinomycetes</taxon>
        <taxon>Micromonosporales</taxon>
        <taxon>Micromonosporaceae</taxon>
        <taxon>Actinoplanes</taxon>
    </lineage>
</organism>
<proteinExistence type="predicted"/>
<sequence>MVLVRIDYQLVLKADLSGEITSLIAYQALPDKPFQAVLWSVRRTAWIYAPGLAVPMLYDDKYQDRTRVIDRAKAEKISRESLSTELPSEATLQSMCEEGERMGWNYGPPRP</sequence>
<name>U5WCW0_9ACTN</name>
<dbReference type="Proteomes" id="UP000017746">
    <property type="component" value="Chromosome"/>
</dbReference>
<evidence type="ECO:0000313" key="1">
    <source>
        <dbReference type="EMBL" id="AGZ46812.1"/>
    </source>
</evidence>
<dbReference type="STRING" id="1246995.AFR_42790"/>
<evidence type="ECO:0000313" key="2">
    <source>
        <dbReference type="Proteomes" id="UP000017746"/>
    </source>
</evidence>
<keyword evidence="2" id="KW-1185">Reference proteome</keyword>